<comment type="caution">
    <text evidence="1">The sequence shown here is derived from an EMBL/GenBank/DDBJ whole genome shotgun (WGS) entry which is preliminary data.</text>
</comment>
<proteinExistence type="predicted"/>
<accession>A0A9P6G663</accession>
<protein>
    <submittedName>
        <fullName evidence="1">Uncharacterized protein</fullName>
    </submittedName>
</protein>
<sequence>MLETEKRNRAEDKAGFKVEIENLGELLCSLAGRRRSVAGEIKSPDWTCVQPTFGGQEERQAAVSPFGSYSESHLDDGVHQSLKEELFLAGVSDIEWSEQASPTESNELAPSCDETAAHNDMSAQVYQEHRSERNFSACSSTCVKLNAPRSYVSKQGLVHKGLVGKDLVDEGLVDVIAVVTADATQGEDGIGCRMFLKDESRIGAPSVEAIIDERHFPALPKAHTGYYILLKIFAVRFDVKERPYLKSRPISAWCIWNHSGEPVHGHEIQIHKAELDAACSNGCNPSTMQLRGHD</sequence>
<dbReference type="EMBL" id="WJXW01000019">
    <property type="protein sequence ID" value="KAF9728585.1"/>
    <property type="molecule type" value="Genomic_DNA"/>
</dbReference>
<organism evidence="1 2">
    <name type="scientific">Paraphaeosphaeria minitans</name>
    <dbReference type="NCBI Taxonomy" id="565426"/>
    <lineage>
        <taxon>Eukaryota</taxon>
        <taxon>Fungi</taxon>
        <taxon>Dikarya</taxon>
        <taxon>Ascomycota</taxon>
        <taxon>Pezizomycotina</taxon>
        <taxon>Dothideomycetes</taxon>
        <taxon>Pleosporomycetidae</taxon>
        <taxon>Pleosporales</taxon>
        <taxon>Massarineae</taxon>
        <taxon>Didymosphaeriaceae</taxon>
        <taxon>Paraphaeosphaeria</taxon>
    </lineage>
</organism>
<evidence type="ECO:0000313" key="1">
    <source>
        <dbReference type="EMBL" id="KAF9728585.1"/>
    </source>
</evidence>
<reference evidence="1" key="1">
    <citation type="journal article" date="2020" name="Mol. Plant Microbe Interact.">
        <title>Genome Sequence of the Biocontrol Agent Coniothyrium minitans strain Conio (IMI 134523).</title>
        <authorList>
            <person name="Patel D."/>
            <person name="Shittu T.A."/>
            <person name="Baroncelli R."/>
            <person name="Muthumeenakshi S."/>
            <person name="Osborne T.H."/>
            <person name="Janganan T.K."/>
            <person name="Sreenivasaprasad S."/>
        </authorList>
    </citation>
    <scope>NUCLEOTIDE SEQUENCE</scope>
    <source>
        <strain evidence="1">Conio</strain>
    </source>
</reference>
<keyword evidence="2" id="KW-1185">Reference proteome</keyword>
<dbReference type="OrthoDB" id="3811783at2759"/>
<dbReference type="AlphaFoldDB" id="A0A9P6G663"/>
<dbReference type="Proteomes" id="UP000756921">
    <property type="component" value="Unassembled WGS sequence"/>
</dbReference>
<evidence type="ECO:0000313" key="2">
    <source>
        <dbReference type="Proteomes" id="UP000756921"/>
    </source>
</evidence>
<gene>
    <name evidence="1" type="ORF">PMIN01_13413</name>
</gene>
<name>A0A9P6G663_9PLEO</name>